<accession>A0A1G7E7L3</accession>
<dbReference type="InterPro" id="IPR029058">
    <property type="entry name" value="AB_hydrolase_fold"/>
</dbReference>
<dbReference type="Pfam" id="PF00561">
    <property type="entry name" value="Abhydrolase_1"/>
    <property type="match status" value="1"/>
</dbReference>
<evidence type="ECO:0000313" key="3">
    <source>
        <dbReference type="Proteomes" id="UP000198967"/>
    </source>
</evidence>
<dbReference type="SUPFAM" id="SSF53474">
    <property type="entry name" value="alpha/beta-Hydrolases"/>
    <property type="match status" value="1"/>
</dbReference>
<dbReference type="GO" id="GO:0003824">
    <property type="term" value="F:catalytic activity"/>
    <property type="evidence" value="ECO:0007669"/>
    <property type="project" value="UniProtKB-ARBA"/>
</dbReference>
<dbReference type="RefSeq" id="WP_093076077.1">
    <property type="nucleotide sequence ID" value="NZ_FNBE01000001.1"/>
</dbReference>
<organism evidence="2 3">
    <name type="scientific">Pseudonocardia oroxyli</name>
    <dbReference type="NCBI Taxonomy" id="366584"/>
    <lineage>
        <taxon>Bacteria</taxon>
        <taxon>Bacillati</taxon>
        <taxon>Actinomycetota</taxon>
        <taxon>Actinomycetes</taxon>
        <taxon>Pseudonocardiales</taxon>
        <taxon>Pseudonocardiaceae</taxon>
        <taxon>Pseudonocardia</taxon>
    </lineage>
</organism>
<sequence length="286" mass="31203">MSTGAPVDGFTLSFDRLGSVGRQPVVLLHGWPGDRTDMASVAERLGDEFDVVVPDLRGFGASDKHLRDPGDHYSMVAQARSVTGLIEELGLSHVVLGGYDIGSRVGQQLAKDRPDLLSALVITPPAPGVGSRILGEGPIREFWYQSFHHLDLAEKLLDGKPDAVRDYLEYFWTHWSGPDFTLDDARLEHLTSVYAPAGAFVASIGYYRAAGNVVARYLGETVPDEKIMVPTTFLWPEHDPLFLGAWSDRVGEFFAQVTVQPVEGVGHFVPVEAPDTFADAIVRAST</sequence>
<dbReference type="InterPro" id="IPR050266">
    <property type="entry name" value="AB_hydrolase_sf"/>
</dbReference>
<gene>
    <name evidence="2" type="ORF">SAMN05216377_101275</name>
</gene>
<dbReference type="Proteomes" id="UP000198967">
    <property type="component" value="Unassembled WGS sequence"/>
</dbReference>
<reference evidence="2 3" key="1">
    <citation type="submission" date="2016-10" db="EMBL/GenBank/DDBJ databases">
        <authorList>
            <person name="de Groot N.N."/>
        </authorList>
    </citation>
    <scope>NUCLEOTIDE SEQUENCE [LARGE SCALE GENOMIC DNA]</scope>
    <source>
        <strain evidence="2 3">CGMCC 4.3143</strain>
    </source>
</reference>
<dbReference type="AlphaFoldDB" id="A0A1G7E7L3"/>
<dbReference type="PANTHER" id="PTHR43798">
    <property type="entry name" value="MONOACYLGLYCEROL LIPASE"/>
    <property type="match status" value="1"/>
</dbReference>
<dbReference type="STRING" id="366584.SAMN05216377_101275"/>
<dbReference type="GO" id="GO:0016020">
    <property type="term" value="C:membrane"/>
    <property type="evidence" value="ECO:0007669"/>
    <property type="project" value="TreeGrafter"/>
</dbReference>
<dbReference type="EMBL" id="FNBE01000001">
    <property type="protein sequence ID" value="SDE59456.1"/>
    <property type="molecule type" value="Genomic_DNA"/>
</dbReference>
<dbReference type="Gene3D" id="3.40.50.1820">
    <property type="entry name" value="alpha/beta hydrolase"/>
    <property type="match status" value="1"/>
</dbReference>
<feature type="domain" description="AB hydrolase-1" evidence="1">
    <location>
        <begin position="24"/>
        <end position="273"/>
    </location>
</feature>
<keyword evidence="3" id="KW-1185">Reference proteome</keyword>
<dbReference type="InterPro" id="IPR000073">
    <property type="entry name" value="AB_hydrolase_1"/>
</dbReference>
<dbReference type="OrthoDB" id="2987348at2"/>
<protein>
    <submittedName>
        <fullName evidence="2">Pimeloyl-ACP methyl ester carboxylesterase</fullName>
    </submittedName>
</protein>
<proteinExistence type="predicted"/>
<evidence type="ECO:0000313" key="2">
    <source>
        <dbReference type="EMBL" id="SDE59456.1"/>
    </source>
</evidence>
<evidence type="ECO:0000259" key="1">
    <source>
        <dbReference type="Pfam" id="PF00561"/>
    </source>
</evidence>
<name>A0A1G7E7L3_PSEOR</name>
<dbReference type="PANTHER" id="PTHR43798:SF33">
    <property type="entry name" value="HYDROLASE, PUTATIVE (AFU_ORTHOLOGUE AFUA_2G14860)-RELATED"/>
    <property type="match status" value="1"/>
</dbReference>